<evidence type="ECO:0000256" key="1">
    <source>
        <dbReference type="SAM" id="Phobius"/>
    </source>
</evidence>
<protein>
    <recommendedName>
        <fullName evidence="4">MFS transporter</fullName>
    </recommendedName>
</protein>
<organism evidence="2 3">
    <name type="scientific">Nonomuraea turkmeniaca</name>
    <dbReference type="NCBI Taxonomy" id="103838"/>
    <lineage>
        <taxon>Bacteria</taxon>
        <taxon>Bacillati</taxon>
        <taxon>Actinomycetota</taxon>
        <taxon>Actinomycetes</taxon>
        <taxon>Streptosporangiales</taxon>
        <taxon>Streptosporangiaceae</taxon>
        <taxon>Nonomuraea</taxon>
    </lineage>
</organism>
<proteinExistence type="predicted"/>
<comment type="caution">
    <text evidence="2">The sequence shown here is derived from an EMBL/GenBank/DDBJ whole genome shotgun (WGS) entry which is preliminary data.</text>
</comment>
<accession>A0A5S4FXB8</accession>
<sequence length="99" mass="9328">MATTCSDLGISLGIAILGSIAAAVYHGQVGADLPAGLPPEAAAAGRDSLDGAVAAAQTLPGELSSAMLAPARAAFAGGLNTAAVAAAVIAAAAAGCWRR</sequence>
<keyword evidence="3" id="KW-1185">Reference proteome</keyword>
<dbReference type="AlphaFoldDB" id="A0A5S4FXB8"/>
<evidence type="ECO:0000313" key="3">
    <source>
        <dbReference type="Proteomes" id="UP000309128"/>
    </source>
</evidence>
<reference evidence="2 3" key="1">
    <citation type="submission" date="2019-05" db="EMBL/GenBank/DDBJ databases">
        <title>Draft genome sequence of Nonomuraea turkmeniaca DSM 43926.</title>
        <authorList>
            <person name="Saricaoglu S."/>
            <person name="Isik K."/>
        </authorList>
    </citation>
    <scope>NUCLEOTIDE SEQUENCE [LARGE SCALE GENOMIC DNA]</scope>
    <source>
        <strain evidence="2 3">DSM 43926</strain>
    </source>
</reference>
<evidence type="ECO:0008006" key="4">
    <source>
        <dbReference type="Google" id="ProtNLM"/>
    </source>
</evidence>
<dbReference type="Proteomes" id="UP000309128">
    <property type="component" value="Unassembled WGS sequence"/>
</dbReference>
<feature type="transmembrane region" description="Helical" evidence="1">
    <location>
        <begin position="73"/>
        <end position="97"/>
    </location>
</feature>
<dbReference type="EMBL" id="VCKY01000007">
    <property type="protein sequence ID" value="TMR24771.1"/>
    <property type="molecule type" value="Genomic_DNA"/>
</dbReference>
<keyword evidence="1" id="KW-1133">Transmembrane helix</keyword>
<evidence type="ECO:0000313" key="2">
    <source>
        <dbReference type="EMBL" id="TMR24771.1"/>
    </source>
</evidence>
<keyword evidence="1" id="KW-0812">Transmembrane</keyword>
<keyword evidence="1" id="KW-0472">Membrane</keyword>
<gene>
    <name evidence="2" type="ORF">ETD86_03265</name>
</gene>
<name>A0A5S4FXB8_9ACTN</name>
<dbReference type="RefSeq" id="WP_138664576.1">
    <property type="nucleotide sequence ID" value="NZ_VCKY01000007.1"/>
</dbReference>